<dbReference type="AlphaFoldDB" id="A0A1H6GUG8"/>
<evidence type="ECO:0000256" key="1">
    <source>
        <dbReference type="SAM" id="SignalP"/>
    </source>
</evidence>
<dbReference type="EMBL" id="FNWQ01000001">
    <property type="protein sequence ID" value="SEH26991.1"/>
    <property type="molecule type" value="Genomic_DNA"/>
</dbReference>
<proteinExistence type="predicted"/>
<dbReference type="RefSeq" id="WP_139265669.1">
    <property type="nucleotide sequence ID" value="NZ_FNWQ01000001.1"/>
</dbReference>
<dbReference type="STRING" id="680127.SAMN05421593_0169"/>
<name>A0A1H6GUG8_CHRCI</name>
<reference evidence="2 3" key="1">
    <citation type="submission" date="2016-10" db="EMBL/GenBank/DDBJ databases">
        <authorList>
            <person name="de Groot N.N."/>
        </authorList>
    </citation>
    <scope>NUCLEOTIDE SEQUENCE [LARGE SCALE GENOMIC DNA]</scope>
    <source>
        <strain evidence="2 3">DSM 23031</strain>
    </source>
</reference>
<keyword evidence="1" id="KW-0732">Signal</keyword>
<feature type="chain" id="PRO_5011720105" evidence="1">
    <location>
        <begin position="25"/>
        <end position="157"/>
    </location>
</feature>
<evidence type="ECO:0000313" key="3">
    <source>
        <dbReference type="Proteomes" id="UP000198561"/>
    </source>
</evidence>
<gene>
    <name evidence="2" type="ORF">SAMN05421593_0169</name>
</gene>
<accession>A0A1H6GUG8</accession>
<protein>
    <submittedName>
        <fullName evidence="2">Uncharacterized protein</fullName>
    </submittedName>
</protein>
<evidence type="ECO:0000313" key="2">
    <source>
        <dbReference type="EMBL" id="SEH26991.1"/>
    </source>
</evidence>
<organism evidence="2 3">
    <name type="scientific">Chryseobacterium culicis</name>
    <dbReference type="NCBI Taxonomy" id="680127"/>
    <lineage>
        <taxon>Bacteria</taxon>
        <taxon>Pseudomonadati</taxon>
        <taxon>Bacteroidota</taxon>
        <taxon>Flavobacteriia</taxon>
        <taxon>Flavobacteriales</taxon>
        <taxon>Weeksellaceae</taxon>
        <taxon>Chryseobacterium group</taxon>
        <taxon>Chryseobacterium</taxon>
    </lineage>
</organism>
<feature type="signal peptide" evidence="1">
    <location>
        <begin position="1"/>
        <end position="24"/>
    </location>
</feature>
<dbReference type="Proteomes" id="UP000198561">
    <property type="component" value="Unassembled WGS sequence"/>
</dbReference>
<sequence length="157" mass="18390">MMKKTLTLLASVLGLIFLFYSCRTDEMANSEQSLENEKIEAFKRFENLRYQDVLNKKTHSSKNGTSLPLSYAQPFSEIIYQFLVKHPDFYDKLADDFGEIDYNVASQTFGEDKKYIFYPILKDGKVTSLWYGKLKEDRSWVDFYLVHDTSASTQRMI</sequence>
<dbReference type="OrthoDB" id="1264044at2"/>
<dbReference type="PROSITE" id="PS51257">
    <property type="entry name" value="PROKAR_LIPOPROTEIN"/>
    <property type="match status" value="1"/>
</dbReference>